<organism evidence="3">
    <name type="scientific">Melampsora larici-populina (strain 98AG31 / pathotype 3-4-7)</name>
    <name type="common">Poplar leaf rust fungus</name>
    <dbReference type="NCBI Taxonomy" id="747676"/>
    <lineage>
        <taxon>Eukaryota</taxon>
        <taxon>Fungi</taxon>
        <taxon>Dikarya</taxon>
        <taxon>Basidiomycota</taxon>
        <taxon>Pucciniomycotina</taxon>
        <taxon>Pucciniomycetes</taxon>
        <taxon>Pucciniales</taxon>
        <taxon>Melampsoraceae</taxon>
        <taxon>Melampsora</taxon>
    </lineage>
</organism>
<dbReference type="GeneID" id="18933085"/>
<dbReference type="VEuPathDB" id="FungiDB:MELLADRAFT_78240"/>
<reference evidence="3" key="1">
    <citation type="journal article" date="2011" name="Proc. Natl. Acad. Sci. U.S.A.">
        <title>Obligate biotrophy features unraveled by the genomic analysis of rust fungi.</title>
        <authorList>
            <person name="Duplessis S."/>
            <person name="Cuomo C.A."/>
            <person name="Lin Y.-C."/>
            <person name="Aerts A."/>
            <person name="Tisserant E."/>
            <person name="Veneault-Fourrey C."/>
            <person name="Joly D.L."/>
            <person name="Hacquard S."/>
            <person name="Amselem J."/>
            <person name="Cantarel B.L."/>
            <person name="Chiu R."/>
            <person name="Coutinho P.M."/>
            <person name="Feau N."/>
            <person name="Field M."/>
            <person name="Frey P."/>
            <person name="Gelhaye E."/>
            <person name="Goldberg J."/>
            <person name="Grabherr M.G."/>
            <person name="Kodira C.D."/>
            <person name="Kohler A."/>
            <person name="Kuees U."/>
            <person name="Lindquist E.A."/>
            <person name="Lucas S.M."/>
            <person name="Mago R."/>
            <person name="Mauceli E."/>
            <person name="Morin E."/>
            <person name="Murat C."/>
            <person name="Pangilinan J.L."/>
            <person name="Park R."/>
            <person name="Pearson M."/>
            <person name="Quesneville H."/>
            <person name="Rouhier N."/>
            <person name="Sakthikumar S."/>
            <person name="Salamov A.A."/>
            <person name="Schmutz J."/>
            <person name="Selles B."/>
            <person name="Shapiro H."/>
            <person name="Tanguay P."/>
            <person name="Tuskan G.A."/>
            <person name="Henrissat B."/>
            <person name="Van de Peer Y."/>
            <person name="Rouze P."/>
            <person name="Ellis J.G."/>
            <person name="Dodds P.N."/>
            <person name="Schein J.E."/>
            <person name="Zhong S."/>
            <person name="Hamelin R.C."/>
            <person name="Grigoriev I.V."/>
            <person name="Szabo L.J."/>
            <person name="Martin F."/>
        </authorList>
    </citation>
    <scope>NUCLEOTIDE SEQUENCE [LARGE SCALE GENOMIC DNA]</scope>
    <source>
        <strain evidence="3">98AG31 / pathotype 3-4-7</strain>
    </source>
</reference>
<dbReference type="HOGENOM" id="CLU_739830_0_0_1"/>
<keyword evidence="3" id="KW-1185">Reference proteome</keyword>
<dbReference type="AlphaFoldDB" id="F4RRW2"/>
<feature type="compositionally biased region" description="Polar residues" evidence="1">
    <location>
        <begin position="163"/>
        <end position="181"/>
    </location>
</feature>
<dbReference type="EMBL" id="GL883116">
    <property type="protein sequence ID" value="EGG04748.1"/>
    <property type="molecule type" value="Genomic_DNA"/>
</dbReference>
<sequence>MTLNSSRSSSCSSSSEIEIINQSKPKPSRLPSSPSSTTSSPKSNPTLNQHSQLNTQVSILIESSDDEPNQIPVRRTNSTPNPIRSNPNPDPNPLRSHSNHETSTKEKGKSKAIELSDTDEDRLQDDPFDYQHDDFGLHMNHPNNDDDDELPEAELLFSQETNSFQRPVSRPLQSFQSTSNPTLKEKTKETKKTSSSVSLVKKNTKANQEIEKLKKKEQLQKEKEAKKLAKDQEKAEAKDLKDVNKLLTRQEAITEIRLKVPSRVLLQTSHPISKSIDLFKSRIQTEEGNKMSMPILDETENESIQWIRVCQKEWNESTNRFEPCERKEIVEECLLLVWKADELDDWISDGNGEHLMRAKSIREDKPEYQVCDYE</sequence>
<feature type="compositionally biased region" description="Polar residues" evidence="1">
    <location>
        <begin position="47"/>
        <end position="58"/>
    </location>
</feature>
<dbReference type="Proteomes" id="UP000001072">
    <property type="component" value="Unassembled WGS sequence"/>
</dbReference>
<dbReference type="KEGG" id="mlr:MELLADRAFT_78240"/>
<gene>
    <name evidence="2" type="ORF">MELLADRAFT_78240</name>
</gene>
<feature type="compositionally biased region" description="Polar residues" evidence="1">
    <location>
        <begin position="75"/>
        <end position="87"/>
    </location>
</feature>
<evidence type="ECO:0000313" key="2">
    <source>
        <dbReference type="EMBL" id="EGG04748.1"/>
    </source>
</evidence>
<feature type="region of interest" description="Disordered" evidence="1">
    <location>
        <begin position="1"/>
        <end position="149"/>
    </location>
</feature>
<feature type="compositionally biased region" description="Basic and acidic residues" evidence="1">
    <location>
        <begin position="98"/>
        <end position="114"/>
    </location>
</feature>
<dbReference type="RefSeq" id="XP_007411839.1">
    <property type="nucleotide sequence ID" value="XM_007411777.1"/>
</dbReference>
<accession>F4RRW2</accession>
<feature type="compositionally biased region" description="Acidic residues" evidence="1">
    <location>
        <begin position="116"/>
        <end position="128"/>
    </location>
</feature>
<evidence type="ECO:0000256" key="1">
    <source>
        <dbReference type="SAM" id="MobiDB-lite"/>
    </source>
</evidence>
<name>F4RRW2_MELLP</name>
<dbReference type="STRING" id="747676.F4RRW2"/>
<dbReference type="InParanoid" id="F4RRW2"/>
<feature type="compositionally biased region" description="Low complexity" evidence="1">
    <location>
        <begin position="23"/>
        <end position="46"/>
    </location>
</feature>
<feature type="compositionally biased region" description="Basic and acidic residues" evidence="1">
    <location>
        <begin position="183"/>
        <end position="192"/>
    </location>
</feature>
<feature type="region of interest" description="Disordered" evidence="1">
    <location>
        <begin position="163"/>
        <end position="203"/>
    </location>
</feature>
<evidence type="ECO:0000313" key="3">
    <source>
        <dbReference type="Proteomes" id="UP000001072"/>
    </source>
</evidence>
<protein>
    <submittedName>
        <fullName evidence="2">Uncharacterized protein</fullName>
    </submittedName>
</protein>
<proteinExistence type="predicted"/>
<feature type="compositionally biased region" description="Low complexity" evidence="1">
    <location>
        <begin position="1"/>
        <end position="15"/>
    </location>
</feature>